<gene>
    <name evidence="3" type="primary">RpS10b</name>
    <name evidence="3" type="ORF">EVAR_70177_1</name>
</gene>
<accession>A0A4C1TFF3</accession>
<organism evidence="3 4">
    <name type="scientific">Eumeta variegata</name>
    <name type="common">Bagworm moth</name>
    <name type="synonym">Eumeta japonica</name>
    <dbReference type="NCBI Taxonomy" id="151549"/>
    <lineage>
        <taxon>Eukaryota</taxon>
        <taxon>Metazoa</taxon>
        <taxon>Ecdysozoa</taxon>
        <taxon>Arthropoda</taxon>
        <taxon>Hexapoda</taxon>
        <taxon>Insecta</taxon>
        <taxon>Pterygota</taxon>
        <taxon>Neoptera</taxon>
        <taxon>Endopterygota</taxon>
        <taxon>Lepidoptera</taxon>
        <taxon>Glossata</taxon>
        <taxon>Ditrysia</taxon>
        <taxon>Tineoidea</taxon>
        <taxon>Psychidae</taxon>
        <taxon>Oiketicinae</taxon>
        <taxon>Eumeta</taxon>
    </lineage>
</organism>
<dbReference type="STRING" id="151549.A0A4C1TFF3"/>
<dbReference type="GO" id="GO:0005840">
    <property type="term" value="C:ribosome"/>
    <property type="evidence" value="ECO:0007669"/>
    <property type="project" value="UniProtKB-KW"/>
</dbReference>
<comment type="caution">
    <text evidence="3">The sequence shown here is derived from an EMBL/GenBank/DDBJ whole genome shotgun (WGS) entry which is preliminary data.</text>
</comment>
<dbReference type="AlphaFoldDB" id="A0A4C1TFF3"/>
<evidence type="ECO:0000313" key="3">
    <source>
        <dbReference type="EMBL" id="GBP12178.1"/>
    </source>
</evidence>
<evidence type="ECO:0000256" key="2">
    <source>
        <dbReference type="SAM" id="Phobius"/>
    </source>
</evidence>
<dbReference type="Proteomes" id="UP000299102">
    <property type="component" value="Unassembled WGS sequence"/>
</dbReference>
<feature type="region of interest" description="Disordered" evidence="1">
    <location>
        <begin position="68"/>
        <end position="128"/>
    </location>
</feature>
<name>A0A4C1TFF3_EUMVA</name>
<keyword evidence="2" id="KW-0812">Transmembrane</keyword>
<keyword evidence="2" id="KW-1133">Transmembrane helix</keyword>
<proteinExistence type="predicted"/>
<evidence type="ECO:0000256" key="1">
    <source>
        <dbReference type="SAM" id="MobiDB-lite"/>
    </source>
</evidence>
<sequence>MLPNTLNLKQFLTCMLSRQCSPSILAVWLKNNLHGDIFIGTLLMKVLNSCAVICIYHLKSFRLLKRPTRPETVRPRPAAAARSGDVSKTGEDRLTYRRAPGGADKKGDVGPGAGDVEFRGGFGRGRPQ</sequence>
<dbReference type="OrthoDB" id="5211809at2759"/>
<feature type="transmembrane region" description="Helical" evidence="2">
    <location>
        <begin position="37"/>
        <end position="58"/>
    </location>
</feature>
<keyword evidence="2" id="KW-0472">Membrane</keyword>
<keyword evidence="3" id="KW-0687">Ribonucleoprotein</keyword>
<keyword evidence="4" id="KW-1185">Reference proteome</keyword>
<protein>
    <submittedName>
        <fullName evidence="3">40S ribosomal protein S10b</fullName>
    </submittedName>
</protein>
<reference evidence="3 4" key="1">
    <citation type="journal article" date="2019" name="Commun. Biol.">
        <title>The bagworm genome reveals a unique fibroin gene that provides high tensile strength.</title>
        <authorList>
            <person name="Kono N."/>
            <person name="Nakamura H."/>
            <person name="Ohtoshi R."/>
            <person name="Tomita M."/>
            <person name="Numata K."/>
            <person name="Arakawa K."/>
        </authorList>
    </citation>
    <scope>NUCLEOTIDE SEQUENCE [LARGE SCALE GENOMIC DNA]</scope>
</reference>
<evidence type="ECO:0000313" key="4">
    <source>
        <dbReference type="Proteomes" id="UP000299102"/>
    </source>
</evidence>
<keyword evidence="3" id="KW-0689">Ribosomal protein</keyword>
<dbReference type="EMBL" id="BGZK01005031">
    <property type="protein sequence ID" value="GBP12178.1"/>
    <property type="molecule type" value="Genomic_DNA"/>
</dbReference>